<dbReference type="Gene3D" id="6.10.250.660">
    <property type="match status" value="1"/>
</dbReference>
<evidence type="ECO:0000256" key="4">
    <source>
        <dbReference type="ARBA" id="ARBA00023054"/>
    </source>
</evidence>
<dbReference type="Proteomes" id="UP000831947">
    <property type="component" value="Chromosome"/>
</dbReference>
<evidence type="ECO:0000313" key="8">
    <source>
        <dbReference type="Proteomes" id="UP000831947"/>
    </source>
</evidence>
<evidence type="ECO:0000256" key="1">
    <source>
        <dbReference type="ARBA" id="ARBA00004496"/>
    </source>
</evidence>
<keyword evidence="8" id="KW-1185">Reference proteome</keyword>
<dbReference type="PANTHER" id="PTHR35794">
    <property type="entry name" value="CELL DIVISION PROTEIN DIVIVA"/>
    <property type="match status" value="1"/>
</dbReference>
<dbReference type="NCBIfam" id="TIGR03544">
    <property type="entry name" value="DivI1A_domain"/>
    <property type="match status" value="1"/>
</dbReference>
<dbReference type="RefSeq" id="WP_249512970.1">
    <property type="nucleotide sequence ID" value="NZ_CP093365.1"/>
</dbReference>
<keyword evidence="2" id="KW-0963">Cytoplasm</keyword>
<dbReference type="InterPro" id="IPR007793">
    <property type="entry name" value="DivIVA_fam"/>
</dbReference>
<sequence>MVLTPNDIQMKDFHTQLRGYEKEQVNQYLEQVADAYSEQMAENHRLEYELKDAQAKIEYFNNLQNTVNESIIVAQNAADQVKTQADNKVQAMMAQTRVNTENMVDEAIQQGRQIIQDAQRQAQELIEQTKQLQGQIQNHYDSLQHVVADQRQLLDSDTWKQLITNGSGQLADNIQQQSQAYLQKLDQLAQDVKADNEDLVVEHESVTQSVDKATQNVDNQD</sequence>
<accession>A0ABY4PDT6</accession>
<keyword evidence="3" id="KW-0132">Cell division</keyword>
<keyword evidence="4 6" id="KW-0175">Coiled coil</keyword>
<gene>
    <name evidence="7" type="ORF">MOO47_00855</name>
</gene>
<proteinExistence type="predicted"/>
<dbReference type="PANTHER" id="PTHR35794:SF1">
    <property type="entry name" value="CELL CYCLE PROTEIN GPSB"/>
    <property type="match status" value="1"/>
</dbReference>
<dbReference type="Pfam" id="PF05103">
    <property type="entry name" value="DivIVA"/>
    <property type="match status" value="1"/>
</dbReference>
<keyword evidence="5" id="KW-0131">Cell cycle</keyword>
<evidence type="ECO:0000256" key="5">
    <source>
        <dbReference type="ARBA" id="ARBA00023306"/>
    </source>
</evidence>
<name>A0ABY4PDT6_9LACO</name>
<evidence type="ECO:0000256" key="6">
    <source>
        <dbReference type="SAM" id="Coils"/>
    </source>
</evidence>
<evidence type="ECO:0000313" key="7">
    <source>
        <dbReference type="EMBL" id="UQS83785.1"/>
    </source>
</evidence>
<reference evidence="7 8" key="1">
    <citation type="journal article" date="2022" name="Int. J. Syst. Evol. Microbiol.">
        <title>Apilactobacillus apisilvae sp. nov., Nicolia spurrieriana gen. nov. sp. nov., Bombilactobacillus folatiphilus sp. nov. and Bombilactobacillus thymidiniphilus sp. nov., four new lactic acid bacterial isolates from stingless bees Tetragonula carbonaria and Austroplebeia australis.</title>
        <authorList>
            <person name="Oliphant S.A."/>
            <person name="Watson-Haigh N.S."/>
            <person name="Sumby K.M."/>
            <person name="Gardner J."/>
            <person name="Groom S."/>
            <person name="Jiranek V."/>
        </authorList>
    </citation>
    <scope>NUCLEOTIDE SEQUENCE [LARGE SCALE GENOMIC DNA]</scope>
    <source>
        <strain evidence="7 8">SG4_A1</strain>
    </source>
</reference>
<feature type="coiled-coil region" evidence="6">
    <location>
        <begin position="171"/>
        <end position="202"/>
    </location>
</feature>
<feature type="coiled-coil region" evidence="6">
    <location>
        <begin position="108"/>
        <end position="135"/>
    </location>
</feature>
<dbReference type="InterPro" id="IPR019933">
    <property type="entry name" value="DivIVA_domain"/>
</dbReference>
<organism evidence="7 8">
    <name type="scientific">Bombilactobacillus thymidiniphilus</name>
    <dbReference type="NCBI Taxonomy" id="2923363"/>
    <lineage>
        <taxon>Bacteria</taxon>
        <taxon>Bacillati</taxon>
        <taxon>Bacillota</taxon>
        <taxon>Bacilli</taxon>
        <taxon>Lactobacillales</taxon>
        <taxon>Lactobacillaceae</taxon>
        <taxon>Bombilactobacillus</taxon>
    </lineage>
</organism>
<dbReference type="EMBL" id="CP093365">
    <property type="protein sequence ID" value="UQS83785.1"/>
    <property type="molecule type" value="Genomic_DNA"/>
</dbReference>
<comment type="subcellular location">
    <subcellularLocation>
        <location evidence="1">Cytoplasm</location>
    </subcellularLocation>
</comment>
<evidence type="ECO:0000256" key="2">
    <source>
        <dbReference type="ARBA" id="ARBA00022490"/>
    </source>
</evidence>
<evidence type="ECO:0000256" key="3">
    <source>
        <dbReference type="ARBA" id="ARBA00022618"/>
    </source>
</evidence>
<protein>
    <submittedName>
        <fullName evidence="7">DivIVA domain-containing protein</fullName>
    </submittedName>
</protein>